<keyword evidence="17" id="KW-0675">Receptor</keyword>
<evidence type="ECO:0000259" key="15">
    <source>
        <dbReference type="Pfam" id="PF00593"/>
    </source>
</evidence>
<keyword evidence="3 12" id="KW-1134">Transmembrane beta strand</keyword>
<evidence type="ECO:0000256" key="13">
    <source>
        <dbReference type="PROSITE-ProRule" id="PRU10144"/>
    </source>
</evidence>
<keyword evidence="18" id="KW-1185">Reference proteome</keyword>
<dbReference type="PANTHER" id="PTHR32552:SF81">
    <property type="entry name" value="TONB-DEPENDENT OUTER MEMBRANE RECEPTOR"/>
    <property type="match status" value="1"/>
</dbReference>
<evidence type="ECO:0000313" key="17">
    <source>
        <dbReference type="EMBL" id="NHO65960.1"/>
    </source>
</evidence>
<evidence type="ECO:0000256" key="9">
    <source>
        <dbReference type="ARBA" id="ARBA00023077"/>
    </source>
</evidence>
<evidence type="ECO:0000256" key="7">
    <source>
        <dbReference type="ARBA" id="ARBA00023004"/>
    </source>
</evidence>
<keyword evidence="8" id="KW-0406">Ion transport</keyword>
<dbReference type="Gene3D" id="2.40.170.20">
    <property type="entry name" value="TonB-dependent receptor, beta-barrel domain"/>
    <property type="match status" value="2"/>
</dbReference>
<dbReference type="PROSITE" id="PS52016">
    <property type="entry name" value="TONB_DEPENDENT_REC_3"/>
    <property type="match status" value="1"/>
</dbReference>
<keyword evidence="7" id="KW-0408">Iron</keyword>
<evidence type="ECO:0000256" key="4">
    <source>
        <dbReference type="ARBA" id="ARBA00022496"/>
    </source>
</evidence>
<dbReference type="Proteomes" id="UP000787472">
    <property type="component" value="Unassembled WGS sequence"/>
</dbReference>
<feature type="domain" description="TonB-dependent receptor plug" evidence="16">
    <location>
        <begin position="18"/>
        <end position="127"/>
    </location>
</feature>
<dbReference type="GO" id="GO:0006826">
    <property type="term" value="P:iron ion transport"/>
    <property type="evidence" value="ECO:0007669"/>
    <property type="project" value="UniProtKB-KW"/>
</dbReference>
<comment type="similarity">
    <text evidence="12 14">Belongs to the TonB-dependent receptor family.</text>
</comment>
<dbReference type="EMBL" id="JAAONZ010000006">
    <property type="protein sequence ID" value="NHO65960.1"/>
    <property type="molecule type" value="Genomic_DNA"/>
</dbReference>
<keyword evidence="4" id="KW-0410">Iron transport</keyword>
<dbReference type="PROSITE" id="PS01156">
    <property type="entry name" value="TONB_DEPENDENT_REC_2"/>
    <property type="match status" value="1"/>
</dbReference>
<evidence type="ECO:0000259" key="16">
    <source>
        <dbReference type="Pfam" id="PF07715"/>
    </source>
</evidence>
<dbReference type="RefSeq" id="WP_167185878.1">
    <property type="nucleotide sequence ID" value="NZ_JAAONZ010000006.1"/>
</dbReference>
<dbReference type="SUPFAM" id="SSF56935">
    <property type="entry name" value="Porins"/>
    <property type="match status" value="1"/>
</dbReference>
<gene>
    <name evidence="17" type="ORF">G8770_10440</name>
</gene>
<evidence type="ECO:0000256" key="3">
    <source>
        <dbReference type="ARBA" id="ARBA00022452"/>
    </source>
</evidence>
<evidence type="ECO:0000256" key="1">
    <source>
        <dbReference type="ARBA" id="ARBA00004571"/>
    </source>
</evidence>
<feature type="short sequence motif" description="TonB C-terminal box" evidence="13">
    <location>
        <begin position="798"/>
        <end position="815"/>
    </location>
</feature>
<evidence type="ECO:0000256" key="6">
    <source>
        <dbReference type="ARBA" id="ARBA00022729"/>
    </source>
</evidence>
<keyword evidence="9 14" id="KW-0798">TonB box</keyword>
<keyword evidence="10 12" id="KW-0472">Membrane</keyword>
<evidence type="ECO:0000256" key="10">
    <source>
        <dbReference type="ARBA" id="ARBA00023136"/>
    </source>
</evidence>
<evidence type="ECO:0000313" key="18">
    <source>
        <dbReference type="Proteomes" id="UP000787472"/>
    </source>
</evidence>
<name>A0A9E5MMC3_9GAMM</name>
<reference evidence="17" key="1">
    <citation type="submission" date="2020-03" db="EMBL/GenBank/DDBJ databases">
        <authorList>
            <person name="Guo F."/>
        </authorList>
    </citation>
    <scope>NUCLEOTIDE SEQUENCE</scope>
    <source>
        <strain evidence="17">JCM 30134</strain>
    </source>
</reference>
<keyword evidence="6" id="KW-0732">Signal</keyword>
<keyword evidence="11 12" id="KW-0998">Cell outer membrane</keyword>
<dbReference type="Pfam" id="PF00593">
    <property type="entry name" value="TonB_dep_Rec_b-barrel"/>
    <property type="match status" value="1"/>
</dbReference>
<sequence>MRVLEEIVVTARRREESQQDVPIAITAMSEDFLRAQNIGELEDLGTHVPSLRITSAGTDTNTPLISIRGQRPSEAKIELDAAAPMYVNDVVMTPSTGTNLALYDLQNLQVLKGPQGTLFGRNSTGGAILVTPKRPGDALGGYVEAQLGNYGLKHIEGAVDVPVTDELTMRIAGRRVERDGYQENIAANALHGDDYRGEDSEAVRLSINYGSDRFNNLTVLAYDNNESGAPIPHLVGFNSSAIAGQAYAAIVPEYAAAVQENIDRDDPWKVKADIEGEDNVTNTFASNTTEFDITESLTVKNIFGYRKVKREAVTDSDGTALPVAGAIPDYDAYTDNGYPVPISTVHPLYGPITIPAFGTGYDINGSGQTQNPDLNETEAEQFSNEIQLLGSAFDERMDWIVGAYWYSMEGTVNEDLVVIPARPSLNTHPLLGAGGANLAGGQVQHSRYSTENTAYGLFGEGTFSFNDSWSLTAGLRQSWDEREITVSKYQGPLGAEPCVVTTGGVVEADCSRNESESYSSPTWRLSANYTPEDDTLVYFSIATGYKAGGFNGRGSDDVSLQPFDEETVTTYELGYKGDWQFDWAAVRTNLALYWQDYEDIQQTRSLPSDTGSLTTETVNAGKAEIKGLEFDVTVAPTDSLLLSLAYSYVDAGYKDNVVGVNARNALGGYDTTSVDRSDAPFTYIPEQSLTASVTYTLPLDSSLGEMSLMASVYWQDEMQTNQWAGDFDIVGGIQGWSDANIAMAEEVSTIDAYEVLNLRFDWRNIMGSNFDVAAFVSNATDEEYVTGGLNVIDIQYVGYTYGAPRTYGASLRYLF</sequence>
<keyword evidence="5 12" id="KW-0812">Transmembrane</keyword>
<dbReference type="PANTHER" id="PTHR32552">
    <property type="entry name" value="FERRICHROME IRON RECEPTOR-RELATED"/>
    <property type="match status" value="1"/>
</dbReference>
<keyword evidence="2 12" id="KW-0813">Transport</keyword>
<comment type="subcellular location">
    <subcellularLocation>
        <location evidence="1 12">Cell outer membrane</location>
        <topology evidence="1 12">Multi-pass membrane protein</topology>
    </subcellularLocation>
</comment>
<organism evidence="17 18">
    <name type="scientific">Pseudomaricurvus hydrocarbonicus</name>
    <dbReference type="NCBI Taxonomy" id="1470433"/>
    <lineage>
        <taxon>Bacteria</taxon>
        <taxon>Pseudomonadati</taxon>
        <taxon>Pseudomonadota</taxon>
        <taxon>Gammaproteobacteria</taxon>
        <taxon>Cellvibrionales</taxon>
        <taxon>Cellvibrionaceae</taxon>
        <taxon>Pseudomaricurvus</taxon>
    </lineage>
</organism>
<dbReference type="InterPro" id="IPR036942">
    <property type="entry name" value="Beta-barrel_TonB_sf"/>
</dbReference>
<evidence type="ECO:0000256" key="12">
    <source>
        <dbReference type="PROSITE-ProRule" id="PRU01360"/>
    </source>
</evidence>
<dbReference type="InterPro" id="IPR010917">
    <property type="entry name" value="TonB_rcpt_CS"/>
</dbReference>
<dbReference type="AlphaFoldDB" id="A0A9E5MMC3"/>
<dbReference type="InterPro" id="IPR039426">
    <property type="entry name" value="TonB-dep_rcpt-like"/>
</dbReference>
<evidence type="ECO:0000256" key="14">
    <source>
        <dbReference type="RuleBase" id="RU003357"/>
    </source>
</evidence>
<evidence type="ECO:0000256" key="5">
    <source>
        <dbReference type="ARBA" id="ARBA00022692"/>
    </source>
</evidence>
<accession>A0A9E5MMC3</accession>
<dbReference type="InterPro" id="IPR012910">
    <property type="entry name" value="Plug_dom"/>
</dbReference>
<dbReference type="Pfam" id="PF07715">
    <property type="entry name" value="Plug"/>
    <property type="match status" value="1"/>
</dbReference>
<protein>
    <submittedName>
        <fullName evidence="17">TonB-dependent receptor</fullName>
    </submittedName>
</protein>
<evidence type="ECO:0000256" key="2">
    <source>
        <dbReference type="ARBA" id="ARBA00022448"/>
    </source>
</evidence>
<dbReference type="InterPro" id="IPR000531">
    <property type="entry name" value="Beta-barrel_TonB"/>
</dbReference>
<proteinExistence type="inferred from homology"/>
<comment type="caution">
    <text evidence="17">The sequence shown here is derived from an EMBL/GenBank/DDBJ whole genome shotgun (WGS) entry which is preliminary data.</text>
</comment>
<evidence type="ECO:0000256" key="11">
    <source>
        <dbReference type="ARBA" id="ARBA00023237"/>
    </source>
</evidence>
<feature type="domain" description="TonB-dependent receptor-like beta-barrel" evidence="15">
    <location>
        <begin position="262"/>
        <end position="778"/>
    </location>
</feature>
<evidence type="ECO:0000256" key="8">
    <source>
        <dbReference type="ARBA" id="ARBA00023065"/>
    </source>
</evidence>
<dbReference type="GO" id="GO:0009279">
    <property type="term" value="C:cell outer membrane"/>
    <property type="evidence" value="ECO:0007669"/>
    <property type="project" value="UniProtKB-SubCell"/>
</dbReference>